<evidence type="ECO:0000313" key="3">
    <source>
        <dbReference type="Proteomes" id="UP000593737"/>
    </source>
</evidence>
<dbReference type="InterPro" id="IPR038695">
    <property type="entry name" value="Saro_0823-like_sf"/>
</dbReference>
<dbReference type="PANTHER" id="PTHR37953:SF1">
    <property type="entry name" value="UPF0127 PROTEIN MJ1496"/>
    <property type="match status" value="1"/>
</dbReference>
<dbReference type="InterPro" id="IPR003795">
    <property type="entry name" value="DUF192"/>
</dbReference>
<keyword evidence="1" id="KW-0812">Transmembrane</keyword>
<dbReference type="Proteomes" id="UP000593737">
    <property type="component" value="Chromosome"/>
</dbReference>
<organism evidence="2 3">
    <name type="scientific">Candidatus Nitrospira kreftii</name>
    <dbReference type="NCBI Taxonomy" id="2652173"/>
    <lineage>
        <taxon>Bacteria</taxon>
        <taxon>Pseudomonadati</taxon>
        <taxon>Nitrospirota</taxon>
        <taxon>Nitrospiria</taxon>
        <taxon>Nitrospirales</taxon>
        <taxon>Nitrospiraceae</taxon>
        <taxon>Nitrospira</taxon>
    </lineage>
</organism>
<name>A0A7S8FCV0_9BACT</name>
<dbReference type="EMBL" id="CP047423">
    <property type="protein sequence ID" value="QPD03351.1"/>
    <property type="molecule type" value="Genomic_DNA"/>
</dbReference>
<sequence length="206" mass="23107">MISFSLLEAEDGTTTDKIAIFLAPYPSHRCSSEPTALTGGQLDHYDALMLLNPSTVGIFFSLIIMGLLFDHLPIRGATDSELISIRTPSGIAIQAEIADTPRKRAQGLMYRDHLKKDHGMLFFFSEPQAWTFWMKNTKIALDLIWLDDKKRVTHIERNVPICTKSDDSCPQYRPNNADAVYVLEITGGTVDGYRIEKGTKLQFGQP</sequence>
<dbReference type="AlphaFoldDB" id="A0A7S8FCV0"/>
<accession>A0A7S8FCV0</accession>
<gene>
    <name evidence="2" type="ORF">Nkreftii_001125</name>
</gene>
<proteinExistence type="predicted"/>
<evidence type="ECO:0008006" key="4">
    <source>
        <dbReference type="Google" id="ProtNLM"/>
    </source>
</evidence>
<dbReference type="Gene3D" id="2.60.120.1140">
    <property type="entry name" value="Protein of unknown function DUF192"/>
    <property type="match status" value="1"/>
</dbReference>
<evidence type="ECO:0000256" key="1">
    <source>
        <dbReference type="SAM" id="Phobius"/>
    </source>
</evidence>
<dbReference type="PANTHER" id="PTHR37953">
    <property type="entry name" value="UPF0127 PROTEIN MJ1496"/>
    <property type="match status" value="1"/>
</dbReference>
<protein>
    <recommendedName>
        <fullName evidence="4">DUF192 domain-containing protein</fullName>
    </recommendedName>
</protein>
<keyword evidence="1" id="KW-1133">Transmembrane helix</keyword>
<dbReference type="KEGG" id="nkf:Nkreftii_001125"/>
<evidence type="ECO:0000313" key="2">
    <source>
        <dbReference type="EMBL" id="QPD03351.1"/>
    </source>
</evidence>
<reference evidence="2 3" key="1">
    <citation type="journal article" date="2020" name="ISME J.">
        <title>Enrichment and physiological characterization of a novel comammox Nitrospira indicates ammonium inhibition of complete nitrification.</title>
        <authorList>
            <person name="Sakoula D."/>
            <person name="Koch H."/>
            <person name="Frank J."/>
            <person name="Jetten M.S.M."/>
            <person name="van Kessel M.A.H.J."/>
            <person name="Lucker S."/>
        </authorList>
    </citation>
    <scope>NUCLEOTIDE SEQUENCE [LARGE SCALE GENOMIC DNA]</scope>
    <source>
        <strain evidence="2">Comreactor17</strain>
    </source>
</reference>
<dbReference type="Pfam" id="PF02643">
    <property type="entry name" value="DUF192"/>
    <property type="match status" value="1"/>
</dbReference>
<feature type="transmembrane region" description="Helical" evidence="1">
    <location>
        <begin position="47"/>
        <end position="69"/>
    </location>
</feature>
<keyword evidence="1" id="KW-0472">Membrane</keyword>